<dbReference type="OrthoDB" id="8116606at2"/>
<dbReference type="Proteomes" id="UP000241247">
    <property type="component" value="Unassembled WGS sequence"/>
</dbReference>
<gene>
    <name evidence="1" type="ORF">C7449_105191</name>
</gene>
<protein>
    <recommendedName>
        <fullName evidence="3">Protease inhibitor Inh</fullName>
    </recommendedName>
</protein>
<dbReference type="RefSeq" id="WP_146165084.1">
    <property type="nucleotide sequence ID" value="NZ_JBHEEX010000003.1"/>
</dbReference>
<dbReference type="AlphaFoldDB" id="A0A2T5B5M7"/>
<comment type="caution">
    <text evidence="1">The sequence shown here is derived from an EMBL/GenBank/DDBJ whole genome shotgun (WGS) entry which is preliminary data.</text>
</comment>
<dbReference type="EMBL" id="PZZZ01000005">
    <property type="protein sequence ID" value="PTM94291.1"/>
    <property type="molecule type" value="Genomic_DNA"/>
</dbReference>
<evidence type="ECO:0008006" key="3">
    <source>
        <dbReference type="Google" id="ProtNLM"/>
    </source>
</evidence>
<accession>A0A2T5B5M7</accession>
<organism evidence="1 2">
    <name type="scientific">Mycoplana dimorpha</name>
    <dbReference type="NCBI Taxonomy" id="28320"/>
    <lineage>
        <taxon>Bacteria</taxon>
        <taxon>Pseudomonadati</taxon>
        <taxon>Pseudomonadota</taxon>
        <taxon>Alphaproteobacteria</taxon>
        <taxon>Hyphomicrobiales</taxon>
        <taxon>Rhizobiaceae</taxon>
        <taxon>Mycoplana</taxon>
    </lineage>
</organism>
<evidence type="ECO:0000313" key="2">
    <source>
        <dbReference type="Proteomes" id="UP000241247"/>
    </source>
</evidence>
<keyword evidence="2" id="KW-1185">Reference proteome</keyword>
<name>A0A2T5B5M7_MYCDI</name>
<proteinExistence type="predicted"/>
<sequence length="139" mass="14313">MRKLIIPGLGAFALLAGLWSIGMGAAPDTDPVVSSSIGVAGKLAGGAAFTVSNIEAGTTCRVERGERLTHRRLRFTARDSCEDVYAGLSRAATWTDTGDGTAVVTDASGAVILAFVQSDGLAYEVLDPPSPAITMRATD</sequence>
<reference evidence="1 2" key="1">
    <citation type="submission" date="2018-04" db="EMBL/GenBank/DDBJ databases">
        <title>Genomic Encyclopedia of Type Strains, Phase IV (KMG-IV): sequencing the most valuable type-strain genomes for metagenomic binning, comparative biology and taxonomic classification.</title>
        <authorList>
            <person name="Goeker M."/>
        </authorList>
    </citation>
    <scope>NUCLEOTIDE SEQUENCE [LARGE SCALE GENOMIC DNA]</scope>
    <source>
        <strain evidence="1 2">DSM 7138</strain>
    </source>
</reference>
<evidence type="ECO:0000313" key="1">
    <source>
        <dbReference type="EMBL" id="PTM94291.1"/>
    </source>
</evidence>